<dbReference type="PANTHER" id="PTHR41733">
    <property type="entry name" value="UBIQUITIN-ASSOCIATED/TRANSLATION ELONGATION FACTOR EF1B, N-TERMINAL, EUKARYOTE"/>
    <property type="match status" value="1"/>
</dbReference>
<dbReference type="STRING" id="1754191.A0A1Y1VJJ2"/>
<dbReference type="EMBL" id="MCFH01000007">
    <property type="protein sequence ID" value="ORX56566.1"/>
    <property type="molecule type" value="Genomic_DNA"/>
</dbReference>
<feature type="compositionally biased region" description="Low complexity" evidence="2">
    <location>
        <begin position="233"/>
        <end position="256"/>
    </location>
</feature>
<dbReference type="PANTHER" id="PTHR41733:SF1">
    <property type="entry name" value="CHROMOSOME UNDETERMINED SCAFFOLD_30, WHOLE GENOME SHOTGUN SEQUENCE"/>
    <property type="match status" value="1"/>
</dbReference>
<reference evidence="4 5" key="1">
    <citation type="submission" date="2016-08" db="EMBL/GenBank/DDBJ databases">
        <title>Genomes of anaerobic fungi encode conserved fungal cellulosomes for biomass hydrolysis.</title>
        <authorList>
            <consortium name="DOE Joint Genome Institute"/>
            <person name="Haitjema C.H."/>
            <person name="Gilmore S.P."/>
            <person name="Henske J.K."/>
            <person name="Solomon K.V."/>
            <person name="De Groot R."/>
            <person name="Kuo A."/>
            <person name="Mondo S.J."/>
            <person name="Salamov A.A."/>
            <person name="Labutti K."/>
            <person name="Zhao Z."/>
            <person name="Chiniquy J."/>
            <person name="Barry K."/>
            <person name="Brewer H.M."/>
            <person name="Purvine S.O."/>
            <person name="Wright A.T."/>
            <person name="Boxma B."/>
            <person name="Van Alen T."/>
            <person name="Hackstein J.H."/>
            <person name="Baker S.E."/>
            <person name="Grigoriev I.V."/>
            <person name="O'Malley M.A."/>
        </authorList>
    </citation>
    <scope>NUCLEOTIDE SEQUENCE [LARGE SCALE GENOMIC DNA]</scope>
    <source>
        <strain evidence="5">finn</strain>
    </source>
</reference>
<feature type="coiled-coil region" evidence="1">
    <location>
        <begin position="159"/>
        <end position="186"/>
    </location>
</feature>
<reference evidence="4 5" key="2">
    <citation type="submission" date="2016-08" db="EMBL/GenBank/DDBJ databases">
        <title>Pervasive Adenine N6-methylation of Active Genes in Fungi.</title>
        <authorList>
            <consortium name="DOE Joint Genome Institute"/>
            <person name="Mondo S.J."/>
            <person name="Dannebaum R.O."/>
            <person name="Kuo R.C."/>
            <person name="Labutti K."/>
            <person name="Haridas S."/>
            <person name="Kuo A."/>
            <person name="Salamov A."/>
            <person name="Ahrendt S.R."/>
            <person name="Lipzen A."/>
            <person name="Sullivan W."/>
            <person name="Andreopoulos W.B."/>
            <person name="Clum A."/>
            <person name="Lindquist E."/>
            <person name="Daum C."/>
            <person name="Ramamoorthy G.K."/>
            <person name="Gryganskyi A."/>
            <person name="Culley D."/>
            <person name="Magnuson J.K."/>
            <person name="James T.Y."/>
            <person name="O'Malley M.A."/>
            <person name="Stajich J.E."/>
            <person name="Spatafora J.W."/>
            <person name="Visel A."/>
            <person name="Grigoriev I.V."/>
        </authorList>
    </citation>
    <scope>NUCLEOTIDE SEQUENCE [LARGE SCALE GENOMIC DNA]</scope>
    <source>
        <strain evidence="5">finn</strain>
    </source>
</reference>
<dbReference type="Gene3D" id="1.10.10.60">
    <property type="entry name" value="Homeodomain-like"/>
    <property type="match status" value="1"/>
</dbReference>
<sequence>MSIPKPRSMPVGFRNILRPNDSTSLWNCTLSPGWTQEESDILRDALIFYGIGNWKDIIEHGCLPDKTNAQMNLQLQRMLGQQSTAEFQNLHIDPYEIGKINSQKQGPNIRRKNGFIINTGGKLSREDIKRKIQENKENYELPEEVWSKIVLPNREVVTINEKRQKLNKLEEELDSVLKQIVNRRRELRGMTPLKETEMKSIVNRSNQNDTKTEEKEIKEEESTTVNEEKIENTETSSISIISTNENEQSENISSSSPIVKSEQKKKRVVSRRKNKRRVNSDDEDFLPPGKSRSKRTRRTPKKSSN</sequence>
<feature type="region of interest" description="Disordered" evidence="2">
    <location>
        <begin position="191"/>
        <end position="305"/>
    </location>
</feature>
<dbReference type="AlphaFoldDB" id="A0A1Y1VJJ2"/>
<evidence type="ECO:0000256" key="2">
    <source>
        <dbReference type="SAM" id="MobiDB-lite"/>
    </source>
</evidence>
<dbReference type="InterPro" id="IPR009057">
    <property type="entry name" value="Homeodomain-like_sf"/>
</dbReference>
<feature type="compositionally biased region" description="Basic residues" evidence="2">
    <location>
        <begin position="263"/>
        <end position="277"/>
    </location>
</feature>
<dbReference type="InterPro" id="IPR001005">
    <property type="entry name" value="SANT/Myb"/>
</dbReference>
<dbReference type="OrthoDB" id="608866at2759"/>
<dbReference type="PROSITE" id="PS50090">
    <property type="entry name" value="MYB_LIKE"/>
    <property type="match status" value="1"/>
</dbReference>
<name>A0A1Y1VJJ2_9FUNG</name>
<protein>
    <recommendedName>
        <fullName evidence="3">Myb-like domain-containing protein</fullName>
    </recommendedName>
</protein>
<feature type="compositionally biased region" description="Basic and acidic residues" evidence="2">
    <location>
        <begin position="210"/>
        <end position="232"/>
    </location>
</feature>
<dbReference type="SUPFAM" id="SSF46689">
    <property type="entry name" value="Homeodomain-like"/>
    <property type="match status" value="1"/>
</dbReference>
<gene>
    <name evidence="4" type="ORF">BCR36DRAFT_367535</name>
</gene>
<keyword evidence="1" id="KW-0175">Coiled coil</keyword>
<evidence type="ECO:0000259" key="3">
    <source>
        <dbReference type="PROSITE" id="PS50090"/>
    </source>
</evidence>
<feature type="domain" description="Myb-like" evidence="3">
    <location>
        <begin position="34"/>
        <end position="79"/>
    </location>
</feature>
<feature type="compositionally biased region" description="Basic residues" evidence="2">
    <location>
        <begin position="291"/>
        <end position="305"/>
    </location>
</feature>
<proteinExistence type="predicted"/>
<evidence type="ECO:0000256" key="1">
    <source>
        <dbReference type="SAM" id="Coils"/>
    </source>
</evidence>
<organism evidence="4 5">
    <name type="scientific">Piromyces finnis</name>
    <dbReference type="NCBI Taxonomy" id="1754191"/>
    <lineage>
        <taxon>Eukaryota</taxon>
        <taxon>Fungi</taxon>
        <taxon>Fungi incertae sedis</taxon>
        <taxon>Chytridiomycota</taxon>
        <taxon>Chytridiomycota incertae sedis</taxon>
        <taxon>Neocallimastigomycetes</taxon>
        <taxon>Neocallimastigales</taxon>
        <taxon>Neocallimastigaceae</taxon>
        <taxon>Piromyces</taxon>
    </lineage>
</organism>
<comment type="caution">
    <text evidence="4">The sequence shown here is derived from an EMBL/GenBank/DDBJ whole genome shotgun (WGS) entry which is preliminary data.</text>
</comment>
<evidence type="ECO:0000313" key="4">
    <source>
        <dbReference type="EMBL" id="ORX56566.1"/>
    </source>
</evidence>
<dbReference type="Proteomes" id="UP000193719">
    <property type="component" value="Unassembled WGS sequence"/>
</dbReference>
<accession>A0A1Y1VJJ2</accession>
<evidence type="ECO:0000313" key="5">
    <source>
        <dbReference type="Proteomes" id="UP000193719"/>
    </source>
</evidence>
<keyword evidence="5" id="KW-1185">Reference proteome</keyword>